<name>A0A0N4W4E9_HAEPC</name>
<accession>A0A0N4W4E9</accession>
<proteinExistence type="predicted"/>
<feature type="transmembrane region" description="Helical" evidence="1">
    <location>
        <begin position="6"/>
        <end position="23"/>
    </location>
</feature>
<keyword evidence="1" id="KW-0472">Membrane</keyword>
<sequence length="67" mass="7374">LKPDLTSVGFLRIASVLAIVLAARYRAPASQKAYFSPSRPSCFSFKVFISLSFAFLRACIASLLQFL</sequence>
<evidence type="ECO:0000256" key="1">
    <source>
        <dbReference type="SAM" id="Phobius"/>
    </source>
</evidence>
<reference evidence="2" key="1">
    <citation type="submission" date="2017-02" db="UniProtKB">
        <authorList>
            <consortium name="WormBaseParasite"/>
        </authorList>
    </citation>
    <scope>IDENTIFICATION</scope>
</reference>
<keyword evidence="1" id="KW-0812">Transmembrane</keyword>
<evidence type="ECO:0000313" key="2">
    <source>
        <dbReference type="WBParaSite" id="HPLM_0000476301-mRNA-1"/>
    </source>
</evidence>
<dbReference type="AlphaFoldDB" id="A0A0N4W4E9"/>
<dbReference type="WBParaSite" id="HPLM_0000476301-mRNA-1">
    <property type="protein sequence ID" value="HPLM_0000476301-mRNA-1"/>
    <property type="gene ID" value="HPLM_0000476301"/>
</dbReference>
<keyword evidence="1" id="KW-1133">Transmembrane helix</keyword>
<organism evidence="2">
    <name type="scientific">Haemonchus placei</name>
    <name type="common">Barber's pole worm</name>
    <dbReference type="NCBI Taxonomy" id="6290"/>
    <lineage>
        <taxon>Eukaryota</taxon>
        <taxon>Metazoa</taxon>
        <taxon>Ecdysozoa</taxon>
        <taxon>Nematoda</taxon>
        <taxon>Chromadorea</taxon>
        <taxon>Rhabditida</taxon>
        <taxon>Rhabditina</taxon>
        <taxon>Rhabditomorpha</taxon>
        <taxon>Strongyloidea</taxon>
        <taxon>Trichostrongylidae</taxon>
        <taxon>Haemonchus</taxon>
    </lineage>
</organism>
<protein>
    <submittedName>
        <fullName evidence="2">Secreted protein</fullName>
    </submittedName>
</protein>
<feature type="transmembrane region" description="Helical" evidence="1">
    <location>
        <begin position="43"/>
        <end position="64"/>
    </location>
</feature>